<keyword evidence="3" id="KW-1185">Reference proteome</keyword>
<dbReference type="Gene3D" id="2.40.30.10">
    <property type="entry name" value="Translation factors"/>
    <property type="match status" value="1"/>
</dbReference>
<evidence type="ECO:0000259" key="1">
    <source>
        <dbReference type="PROSITE" id="PS51384"/>
    </source>
</evidence>
<dbReference type="InterPro" id="IPR001433">
    <property type="entry name" value="OxRdtase_FAD/NAD-bd"/>
</dbReference>
<dbReference type="PANTHER" id="PTHR47354:SF5">
    <property type="entry name" value="PROTEIN RFBI"/>
    <property type="match status" value="1"/>
</dbReference>
<dbReference type="InterPro" id="IPR008333">
    <property type="entry name" value="Cbr1-like_FAD-bd_dom"/>
</dbReference>
<gene>
    <name evidence="2" type="ORF">ACFO3U_08210</name>
</gene>
<dbReference type="InterPro" id="IPR039261">
    <property type="entry name" value="FNR_nucleotide-bd"/>
</dbReference>
<dbReference type="RefSeq" id="WP_379740424.1">
    <property type="nucleotide sequence ID" value="NZ_JBHSGW010000021.1"/>
</dbReference>
<evidence type="ECO:0000313" key="2">
    <source>
        <dbReference type="EMBL" id="MFC4739976.1"/>
    </source>
</evidence>
<dbReference type="InterPro" id="IPR050415">
    <property type="entry name" value="MRET"/>
</dbReference>
<dbReference type="PROSITE" id="PS51384">
    <property type="entry name" value="FAD_FR"/>
    <property type="match status" value="1"/>
</dbReference>
<evidence type="ECO:0000313" key="3">
    <source>
        <dbReference type="Proteomes" id="UP001595885"/>
    </source>
</evidence>
<reference evidence="3" key="1">
    <citation type="journal article" date="2019" name="Int. J. Syst. Evol. Microbiol.">
        <title>The Global Catalogue of Microorganisms (GCM) 10K type strain sequencing project: providing services to taxonomists for standard genome sequencing and annotation.</title>
        <authorList>
            <consortium name="The Broad Institute Genomics Platform"/>
            <consortium name="The Broad Institute Genome Sequencing Center for Infectious Disease"/>
            <person name="Wu L."/>
            <person name="Ma J."/>
        </authorList>
    </citation>
    <scope>NUCLEOTIDE SEQUENCE [LARGE SCALE GENOMIC DNA]</scope>
    <source>
        <strain evidence="3">CCUG 50349</strain>
    </source>
</reference>
<dbReference type="PRINTS" id="PR00410">
    <property type="entry name" value="PHEHYDRXLASE"/>
</dbReference>
<feature type="domain" description="FAD-binding FR-type" evidence="1">
    <location>
        <begin position="1"/>
        <end position="102"/>
    </location>
</feature>
<name>A0ABV9P5J7_9FLAO</name>
<comment type="caution">
    <text evidence="2">The sequence shown here is derived from an EMBL/GenBank/DDBJ whole genome shotgun (WGS) entry which is preliminary data.</text>
</comment>
<accession>A0ABV9P5J7</accession>
<dbReference type="Gene3D" id="3.40.50.80">
    <property type="entry name" value="Nucleotide-binding domain of ferredoxin-NADP reductase (FNR) module"/>
    <property type="match status" value="1"/>
</dbReference>
<dbReference type="InterPro" id="IPR017938">
    <property type="entry name" value="Riboflavin_synthase-like_b-brl"/>
</dbReference>
<dbReference type="PANTHER" id="PTHR47354">
    <property type="entry name" value="NADH OXIDOREDUCTASE HCR"/>
    <property type="match status" value="1"/>
</dbReference>
<dbReference type="EMBL" id="JBHSGW010000021">
    <property type="protein sequence ID" value="MFC4739976.1"/>
    <property type="molecule type" value="Genomic_DNA"/>
</dbReference>
<dbReference type="SUPFAM" id="SSF63380">
    <property type="entry name" value="Riboflavin synthase domain-like"/>
    <property type="match status" value="1"/>
</dbReference>
<proteinExistence type="predicted"/>
<dbReference type="InterPro" id="IPR017927">
    <property type="entry name" value="FAD-bd_FR_type"/>
</dbReference>
<sequence length="222" mass="25369">MSKVVVKVLESQFVNYDVKRFVVEKPEGFDFIPGQAVNISVNEPDWKTEKRPFTFTNQKDAKNLEFIIKIYNDHNGVTNKLAGINAGDELILHDVFGAIHYEKPGVFIAAGTGITPFLAIFRDLYKKNKLRGNKLIFVNKTSLDVIAGQELQRMFKQDFRPIFTREGVVGFQGRRIDRNFLIENIVDFSQHFYVCGPTEFVEKVVKNLKDLGADADSLIFEE</sequence>
<dbReference type="Proteomes" id="UP001595885">
    <property type="component" value="Unassembled WGS sequence"/>
</dbReference>
<dbReference type="SUPFAM" id="SSF52343">
    <property type="entry name" value="Ferredoxin reductase-like, C-terminal NADP-linked domain"/>
    <property type="match status" value="1"/>
</dbReference>
<protein>
    <submittedName>
        <fullName evidence="2">FAD-binding oxidoreductase</fullName>
    </submittedName>
</protein>
<dbReference type="Pfam" id="PF00970">
    <property type="entry name" value="FAD_binding_6"/>
    <property type="match status" value="1"/>
</dbReference>
<dbReference type="Pfam" id="PF00175">
    <property type="entry name" value="NAD_binding_1"/>
    <property type="match status" value="1"/>
</dbReference>
<organism evidence="2 3">
    <name type="scientific">Flavobacterium ponti</name>
    <dbReference type="NCBI Taxonomy" id="665133"/>
    <lineage>
        <taxon>Bacteria</taxon>
        <taxon>Pseudomonadati</taxon>
        <taxon>Bacteroidota</taxon>
        <taxon>Flavobacteriia</taxon>
        <taxon>Flavobacteriales</taxon>
        <taxon>Flavobacteriaceae</taxon>
        <taxon>Flavobacterium</taxon>
    </lineage>
</organism>